<comment type="caution">
    <text evidence="2">The sequence shown here is derived from an EMBL/GenBank/DDBJ whole genome shotgun (WGS) entry which is preliminary data.</text>
</comment>
<dbReference type="EMBL" id="BDSA01000003">
    <property type="protein sequence ID" value="GBE61331.1"/>
    <property type="molecule type" value="Genomic_DNA"/>
</dbReference>
<keyword evidence="3" id="KW-1185">Reference proteome</keyword>
<dbReference type="VEuPathDB" id="PiroplasmaDB:BOVATA_028240"/>
<dbReference type="PANTHER" id="PTHR47260">
    <property type="entry name" value="UPF0644 PROTEIN PB2B4.06"/>
    <property type="match status" value="1"/>
</dbReference>
<dbReference type="OrthoDB" id="506431at2759"/>
<dbReference type="CDD" id="cd03440">
    <property type="entry name" value="hot_dog"/>
    <property type="match status" value="1"/>
</dbReference>
<dbReference type="InterPro" id="IPR052061">
    <property type="entry name" value="PTE-AB_protein"/>
</dbReference>
<dbReference type="Pfam" id="PF03061">
    <property type="entry name" value="4HBT"/>
    <property type="match status" value="1"/>
</dbReference>
<dbReference type="Gene3D" id="3.10.129.10">
    <property type="entry name" value="Hotdog Thioesterase"/>
    <property type="match status" value="1"/>
</dbReference>
<sequence length="262" mass="29059">MGPYRLAMVAIAFKWIVETSVSSFFGKATSKGLKLGAVCSNANRYFSYGAMAAELPKDFKHHFRFAEYNRIDRIRLLEATDGKYGHLFGDNLMQNSDFQMHMYLNTTKTLAADANVEPKVTEVRTDGFDDAICFGQRRNYVAEFIYIIDVGALCCGHKGIWHGGVTSALFDNAFGILGCSILPLAVTKYLNIRFKAPVMVGDTVALVVSFDPEQFEGEKMDRFVAHGKMYNQNGVVVATGESELVDVSAKWAKKQKTGQNGE</sequence>
<dbReference type="InterPro" id="IPR029069">
    <property type="entry name" value="HotDog_dom_sf"/>
</dbReference>
<dbReference type="Proteomes" id="UP000236319">
    <property type="component" value="Unassembled WGS sequence"/>
</dbReference>
<feature type="domain" description="Thioesterase" evidence="1">
    <location>
        <begin position="159"/>
        <end position="207"/>
    </location>
</feature>
<protein>
    <submittedName>
        <fullName evidence="2">Thioesterase family protein, putative</fullName>
    </submittedName>
</protein>
<proteinExistence type="predicted"/>
<evidence type="ECO:0000313" key="2">
    <source>
        <dbReference type="EMBL" id="GBE61331.1"/>
    </source>
</evidence>
<organism evidence="2 3">
    <name type="scientific">Babesia ovata</name>
    <dbReference type="NCBI Taxonomy" id="189622"/>
    <lineage>
        <taxon>Eukaryota</taxon>
        <taxon>Sar</taxon>
        <taxon>Alveolata</taxon>
        <taxon>Apicomplexa</taxon>
        <taxon>Aconoidasida</taxon>
        <taxon>Piroplasmida</taxon>
        <taxon>Babesiidae</taxon>
        <taxon>Babesia</taxon>
    </lineage>
</organism>
<accession>A0A2H6KEA6</accession>
<dbReference type="AlphaFoldDB" id="A0A2H6KEA6"/>
<dbReference type="RefSeq" id="XP_028867574.1">
    <property type="nucleotide sequence ID" value="XM_029011741.1"/>
</dbReference>
<dbReference type="PANTHER" id="PTHR47260:SF1">
    <property type="entry name" value="UPF0644 PROTEIN PB2B4.06"/>
    <property type="match status" value="1"/>
</dbReference>
<evidence type="ECO:0000259" key="1">
    <source>
        <dbReference type="Pfam" id="PF03061"/>
    </source>
</evidence>
<name>A0A2H6KEA6_9APIC</name>
<dbReference type="SUPFAM" id="SSF54637">
    <property type="entry name" value="Thioesterase/thiol ester dehydrase-isomerase"/>
    <property type="match status" value="1"/>
</dbReference>
<dbReference type="InterPro" id="IPR006683">
    <property type="entry name" value="Thioestr_dom"/>
</dbReference>
<evidence type="ECO:0000313" key="3">
    <source>
        <dbReference type="Proteomes" id="UP000236319"/>
    </source>
</evidence>
<gene>
    <name evidence="2" type="ORF">BOVATA_028240</name>
</gene>
<reference evidence="2 3" key="1">
    <citation type="journal article" date="2017" name="BMC Genomics">
        <title>Whole-genome assembly of Babesia ovata and comparative genomics between closely related pathogens.</title>
        <authorList>
            <person name="Yamagishi J."/>
            <person name="Asada M."/>
            <person name="Hakimi H."/>
            <person name="Tanaka T.Q."/>
            <person name="Sugimoto C."/>
            <person name="Kawazu S."/>
        </authorList>
    </citation>
    <scope>NUCLEOTIDE SEQUENCE [LARGE SCALE GENOMIC DNA]</scope>
    <source>
        <strain evidence="2 3">Miyake</strain>
    </source>
</reference>
<dbReference type="GeneID" id="39875101"/>